<keyword evidence="3" id="KW-0472">Membrane</keyword>
<keyword evidence="1" id="KW-1015">Disulfide bond</keyword>
<dbReference type="InterPro" id="IPR000294">
    <property type="entry name" value="GLA_domain"/>
</dbReference>
<dbReference type="GO" id="GO:0005576">
    <property type="term" value="C:extracellular region"/>
    <property type="evidence" value="ECO:0007669"/>
    <property type="project" value="InterPro"/>
</dbReference>
<dbReference type="AGR" id="Xenbase:XB-GENE-990443"/>
<protein>
    <submittedName>
        <fullName evidence="5">Proline-rich Gla (G-carboxyglutamic acid) 1</fullName>
    </submittedName>
    <submittedName>
        <fullName evidence="7">Transmembrane gamma-carboxyglutamic acid protein 1 isoform X1</fullName>
    </submittedName>
</protein>
<evidence type="ECO:0000256" key="1">
    <source>
        <dbReference type="ARBA" id="ARBA00023157"/>
    </source>
</evidence>
<reference evidence="5" key="2">
    <citation type="submission" date="2020-05" db="UniProtKB">
        <authorList>
            <consortium name="Ensembl"/>
        </authorList>
    </citation>
    <scope>IDENTIFICATION</scope>
</reference>
<evidence type="ECO:0000313" key="7">
    <source>
        <dbReference type="RefSeq" id="XP_017946777.1"/>
    </source>
</evidence>
<dbReference type="Xenbase" id="XB-GENE-990443">
    <property type="gene designation" value="prrg1"/>
</dbReference>
<dbReference type="Gene3D" id="4.10.740.10">
    <property type="entry name" value="Coagulation Factor IX"/>
    <property type="match status" value="1"/>
</dbReference>
<dbReference type="PRINTS" id="PR00001">
    <property type="entry name" value="GLABLOOD"/>
</dbReference>
<dbReference type="FunFam" id="4.10.740.10:FF:000001">
    <property type="entry name" value="vitamin K-dependent protein S"/>
    <property type="match status" value="1"/>
</dbReference>
<dbReference type="CTD" id="5638"/>
<keyword evidence="3 7" id="KW-0812">Transmembrane</keyword>
<reference evidence="7" key="3">
    <citation type="submission" date="2025-04" db="UniProtKB">
        <authorList>
            <consortium name="RefSeq"/>
        </authorList>
    </citation>
    <scope>IDENTIFICATION</scope>
    <source>
        <strain evidence="7">Nigerian</strain>
        <tissue evidence="7">Liver and blood</tissue>
    </source>
</reference>
<dbReference type="InterPro" id="IPR035972">
    <property type="entry name" value="GLA-like_dom_SF"/>
</dbReference>
<evidence type="ECO:0000313" key="6">
    <source>
        <dbReference type="Proteomes" id="UP000008143"/>
    </source>
</evidence>
<keyword evidence="3" id="KW-1133">Transmembrane helix</keyword>
<dbReference type="Ensembl" id="ENSXETT00000104683">
    <property type="protein sequence ID" value="ENSXETP00000091993"/>
    <property type="gene ID" value="ENSXETG00000018620"/>
</dbReference>
<dbReference type="OMA" id="HWGRDYH"/>
<dbReference type="GeneID" id="550099"/>
<dbReference type="SUPFAM" id="SSF57630">
    <property type="entry name" value="GLA-domain"/>
    <property type="match status" value="1"/>
</dbReference>
<dbReference type="GeneTree" id="ENSGT00940000158538"/>
<dbReference type="AlphaFoldDB" id="A0A6I8S2A4"/>
<dbReference type="OrthoDB" id="9942362at2759"/>
<dbReference type="PANTHER" id="PTHR24278">
    <property type="entry name" value="COAGULATION FACTOR"/>
    <property type="match status" value="1"/>
</dbReference>
<dbReference type="SMART" id="SM00069">
    <property type="entry name" value="GLA"/>
    <property type="match status" value="1"/>
</dbReference>
<dbReference type="PROSITE" id="PS50998">
    <property type="entry name" value="GLA_2"/>
    <property type="match status" value="1"/>
</dbReference>
<feature type="compositionally biased region" description="Pro residues" evidence="2">
    <location>
        <begin position="223"/>
        <end position="232"/>
    </location>
</feature>
<evidence type="ECO:0000256" key="3">
    <source>
        <dbReference type="SAM" id="Phobius"/>
    </source>
</evidence>
<name>A0A6I8S2A4_XENTR</name>
<evidence type="ECO:0000313" key="5">
    <source>
        <dbReference type="Ensembl" id="ENSXETP00000091993"/>
    </source>
</evidence>
<sequence length="255" mass="28973">MLYFAISTSWKYLCRAEQALLTFMPLKHSRVFLTEDKANSVLKRSPRANSFFEEIKQGNIERECKEELCTYEEAREAFENDEKTNEFWKEYTQGQQGDLNAGNNWYPFYLAFPLIIVFFIILLVILLVWKCVFKKKARRQTAYAPRGIRENATEVAIDPDGFGISPQHGTVLYPMEVAFDRGRLHSGYEYDVHSDTLSAGLSNCDPPPSYEEATGERGVRVNEPPPNPTDPPPEYDEIVTSAAANTVPHGATSTK</sequence>
<evidence type="ECO:0000259" key="4">
    <source>
        <dbReference type="PROSITE" id="PS50998"/>
    </source>
</evidence>
<dbReference type="PANTHER" id="PTHR24278:SF37">
    <property type="entry name" value="TRANSMEMBRANE GAMMA-CARBOXYGLUTAMIC ACID PROTEIN 1"/>
    <property type="match status" value="1"/>
</dbReference>
<feature type="region of interest" description="Disordered" evidence="2">
    <location>
        <begin position="201"/>
        <end position="255"/>
    </location>
</feature>
<dbReference type="Bgee" id="ENSXETG00000018620">
    <property type="expression patterns" value="Expressed in ovary and 13 other cell types or tissues"/>
</dbReference>
<feature type="transmembrane region" description="Helical" evidence="3">
    <location>
        <begin position="108"/>
        <end position="129"/>
    </location>
</feature>
<accession>A0A6I8S2A4</accession>
<evidence type="ECO:0000256" key="2">
    <source>
        <dbReference type="SAM" id="MobiDB-lite"/>
    </source>
</evidence>
<evidence type="ECO:0000313" key="8">
    <source>
        <dbReference type="Xenbase" id="XB-GENE-990443"/>
    </source>
</evidence>
<feature type="domain" description="Gla" evidence="4">
    <location>
        <begin position="47"/>
        <end position="93"/>
    </location>
</feature>
<dbReference type="RefSeq" id="XP_017946777.1">
    <property type="nucleotide sequence ID" value="XM_018091288.2"/>
</dbReference>
<dbReference type="InterPro" id="IPR017857">
    <property type="entry name" value="Coagulation_fac-like_Gla_dom"/>
</dbReference>
<organism evidence="5">
    <name type="scientific">Xenopus tropicalis</name>
    <name type="common">Western clawed frog</name>
    <name type="synonym">Silurana tropicalis</name>
    <dbReference type="NCBI Taxonomy" id="8364"/>
    <lineage>
        <taxon>Eukaryota</taxon>
        <taxon>Metazoa</taxon>
        <taxon>Chordata</taxon>
        <taxon>Craniata</taxon>
        <taxon>Vertebrata</taxon>
        <taxon>Euteleostomi</taxon>
        <taxon>Amphibia</taxon>
        <taxon>Batrachia</taxon>
        <taxon>Anura</taxon>
        <taxon>Pipoidea</taxon>
        <taxon>Pipidae</taxon>
        <taxon>Xenopodinae</taxon>
        <taxon>Xenopus</taxon>
        <taxon>Silurana</taxon>
    </lineage>
</organism>
<dbReference type="PROSITE" id="PS00011">
    <property type="entry name" value="GLA_1"/>
    <property type="match status" value="1"/>
</dbReference>
<keyword evidence="6" id="KW-1185">Reference proteome</keyword>
<dbReference type="InterPro" id="IPR050442">
    <property type="entry name" value="Peptidase_S1_coag_factors"/>
</dbReference>
<reference evidence="5" key="1">
    <citation type="journal article" date="2010" name="Science">
        <title>The genome of the Western clawed frog Xenopus tropicalis.</title>
        <authorList>
            <person name="Hellsten U."/>
            <person name="Harland R.M."/>
            <person name="Gilchrist M.J."/>
            <person name="Hendrix D."/>
            <person name="Jurka J."/>
            <person name="Kapitonov V."/>
            <person name="Ovcharenko I."/>
            <person name="Putnam N.H."/>
            <person name="Shu S."/>
            <person name="Taher L."/>
            <person name="Blitz I.L."/>
            <person name="Blumberg B."/>
            <person name="Dichmann D.S."/>
            <person name="Dubchak I."/>
            <person name="Amaya E."/>
            <person name="Detter J.C."/>
            <person name="Fletcher R."/>
            <person name="Gerhard D.S."/>
            <person name="Goodstein D."/>
            <person name="Graves T."/>
            <person name="Grigoriev I.V."/>
            <person name="Grimwood J."/>
            <person name="Kawashima T."/>
            <person name="Lindquist E."/>
            <person name="Lucas S.M."/>
            <person name="Mead P.E."/>
            <person name="Mitros T."/>
            <person name="Ogino H."/>
            <person name="Ohta Y."/>
            <person name="Poliakov A.V."/>
            <person name="Pollet N."/>
            <person name="Robert J."/>
            <person name="Salamov A."/>
            <person name="Sater A.K."/>
            <person name="Schmutz J."/>
            <person name="Terry A."/>
            <person name="Vize P.D."/>
            <person name="Warren W.C."/>
            <person name="Wells D."/>
            <person name="Wills A."/>
            <person name="Wilson R.K."/>
            <person name="Zimmerman L.B."/>
            <person name="Zorn A.M."/>
            <person name="Grainger R."/>
            <person name="Grammer T."/>
            <person name="Khokha M.K."/>
            <person name="Richardson P.M."/>
            <person name="Rokhsar D.S."/>
        </authorList>
    </citation>
    <scope>NUCLEOTIDE SEQUENCE [LARGE SCALE GENOMIC DNA]</scope>
    <source>
        <strain evidence="5">Nigerian</strain>
    </source>
</reference>
<dbReference type="Proteomes" id="UP000008143">
    <property type="component" value="Chromosome 2"/>
</dbReference>
<dbReference type="Pfam" id="PF00594">
    <property type="entry name" value="Gla"/>
    <property type="match status" value="1"/>
</dbReference>
<proteinExistence type="predicted"/>
<dbReference type="GO" id="GO:0005509">
    <property type="term" value="F:calcium ion binding"/>
    <property type="evidence" value="ECO:0007669"/>
    <property type="project" value="InterPro"/>
</dbReference>
<gene>
    <name evidence="5 7 8" type="primary">prrg1</name>
</gene>